<proteinExistence type="predicted"/>
<evidence type="ECO:0000313" key="2">
    <source>
        <dbReference type="EMBL" id="CAB5038920.1"/>
    </source>
</evidence>
<dbReference type="GO" id="GO:0003824">
    <property type="term" value="F:catalytic activity"/>
    <property type="evidence" value="ECO:0007669"/>
    <property type="project" value="InterPro"/>
</dbReference>
<protein>
    <submittedName>
        <fullName evidence="2">Unannotated protein</fullName>
    </submittedName>
</protein>
<sequence length="260" mass="28474">MHGPITRTVSDAAAILDVLSKPFVGDPYVAPRLARGSSFLQATLTPPDRLRIGRFATPIIVDVSVDPEVLPAYESASTLLESLGHDVVDMAVPFPADIFSYFEILWSSLTGAAQFDDEQFEKLRPLTRWLYGKGQEVSGAQLTRTVSSLRTIARDALQKMSAYDVILTPTLAQLPPLIGAMRNDEDPAADFAAQCAFTPFTSPFNMTGQPAISVPLHWTDAGLPVGIQLVGRLFDEYTLIALAAQLETAQPWLHRHPEIW</sequence>
<dbReference type="InterPro" id="IPR000120">
    <property type="entry name" value="Amidase"/>
</dbReference>
<dbReference type="AlphaFoldDB" id="A0A6J7SEV2"/>
<dbReference type="SUPFAM" id="SSF75304">
    <property type="entry name" value="Amidase signature (AS) enzymes"/>
    <property type="match status" value="1"/>
</dbReference>
<reference evidence="2" key="1">
    <citation type="submission" date="2020-05" db="EMBL/GenBank/DDBJ databases">
        <authorList>
            <person name="Chiriac C."/>
            <person name="Salcher M."/>
            <person name="Ghai R."/>
            <person name="Kavagutti S V."/>
        </authorList>
    </citation>
    <scope>NUCLEOTIDE SEQUENCE</scope>
</reference>
<dbReference type="EMBL" id="CAFBPZ010000054">
    <property type="protein sequence ID" value="CAB5038920.1"/>
    <property type="molecule type" value="Genomic_DNA"/>
</dbReference>
<name>A0A6J7SEV2_9ZZZZ</name>
<dbReference type="InterPro" id="IPR023631">
    <property type="entry name" value="Amidase_dom"/>
</dbReference>
<evidence type="ECO:0000259" key="1">
    <source>
        <dbReference type="Pfam" id="PF01425"/>
    </source>
</evidence>
<dbReference type="PANTHER" id="PTHR11895">
    <property type="entry name" value="TRANSAMIDASE"/>
    <property type="match status" value="1"/>
</dbReference>
<dbReference type="InterPro" id="IPR036928">
    <property type="entry name" value="AS_sf"/>
</dbReference>
<dbReference type="Gene3D" id="3.90.1300.10">
    <property type="entry name" value="Amidase signature (AS) domain"/>
    <property type="match status" value="1"/>
</dbReference>
<dbReference type="PANTHER" id="PTHR11895:SF7">
    <property type="entry name" value="GLUTAMYL-TRNA(GLN) AMIDOTRANSFERASE SUBUNIT A, MITOCHONDRIAL"/>
    <property type="match status" value="1"/>
</dbReference>
<organism evidence="2">
    <name type="scientific">freshwater metagenome</name>
    <dbReference type="NCBI Taxonomy" id="449393"/>
    <lineage>
        <taxon>unclassified sequences</taxon>
        <taxon>metagenomes</taxon>
        <taxon>ecological metagenomes</taxon>
    </lineage>
</organism>
<gene>
    <name evidence="2" type="ORF">UFOPK4237_00901</name>
</gene>
<dbReference type="Pfam" id="PF01425">
    <property type="entry name" value="Amidase"/>
    <property type="match status" value="1"/>
</dbReference>
<feature type="domain" description="Amidase" evidence="1">
    <location>
        <begin position="2"/>
        <end position="239"/>
    </location>
</feature>
<accession>A0A6J7SEV2</accession>